<dbReference type="PANTHER" id="PTHR30146:SF109">
    <property type="entry name" value="HTH-TYPE TRANSCRIPTIONAL REGULATOR GALS"/>
    <property type="match status" value="1"/>
</dbReference>
<dbReference type="Gene3D" id="1.10.260.40">
    <property type="entry name" value="lambda repressor-like DNA-binding domains"/>
    <property type="match status" value="1"/>
</dbReference>
<dbReference type="GO" id="GO:0003700">
    <property type="term" value="F:DNA-binding transcription factor activity"/>
    <property type="evidence" value="ECO:0007669"/>
    <property type="project" value="TreeGrafter"/>
</dbReference>
<dbReference type="InterPro" id="IPR010982">
    <property type="entry name" value="Lambda_DNA-bd_dom_sf"/>
</dbReference>
<dbReference type="Pfam" id="PF13377">
    <property type="entry name" value="Peripla_BP_3"/>
    <property type="match status" value="1"/>
</dbReference>
<dbReference type="PROSITE" id="PS50932">
    <property type="entry name" value="HTH_LACI_2"/>
    <property type="match status" value="1"/>
</dbReference>
<dbReference type="STRING" id="35756.GCA_001044155_01477"/>
<organism evidence="5 6">
    <name type="scientific">Corynebacterium pilosum</name>
    <dbReference type="NCBI Taxonomy" id="35756"/>
    <lineage>
        <taxon>Bacteria</taxon>
        <taxon>Bacillati</taxon>
        <taxon>Actinomycetota</taxon>
        <taxon>Actinomycetes</taxon>
        <taxon>Mycobacteriales</taxon>
        <taxon>Corynebacteriaceae</taxon>
        <taxon>Corynebacterium</taxon>
    </lineage>
</organism>
<feature type="domain" description="HTH lacI-type" evidence="4">
    <location>
        <begin position="5"/>
        <end position="59"/>
    </location>
</feature>
<evidence type="ECO:0000256" key="1">
    <source>
        <dbReference type="ARBA" id="ARBA00023015"/>
    </source>
</evidence>
<dbReference type="CDD" id="cd06267">
    <property type="entry name" value="PBP1_LacI_sugar_binding-like"/>
    <property type="match status" value="1"/>
</dbReference>
<dbReference type="SMART" id="SM00354">
    <property type="entry name" value="HTH_LACI"/>
    <property type="match status" value="1"/>
</dbReference>
<dbReference type="Pfam" id="PF00356">
    <property type="entry name" value="LacI"/>
    <property type="match status" value="1"/>
</dbReference>
<dbReference type="PROSITE" id="PS00356">
    <property type="entry name" value="HTH_LACI_1"/>
    <property type="match status" value="1"/>
</dbReference>
<dbReference type="SUPFAM" id="SSF53822">
    <property type="entry name" value="Periplasmic binding protein-like I"/>
    <property type="match status" value="1"/>
</dbReference>
<keyword evidence="1" id="KW-0805">Transcription regulation</keyword>
<dbReference type="InterPro" id="IPR000843">
    <property type="entry name" value="HTH_LacI"/>
</dbReference>
<proteinExistence type="predicted"/>
<dbReference type="RefSeq" id="WP_018580636.1">
    <property type="nucleotide sequence ID" value="NZ_LDYD01000006.1"/>
</dbReference>
<dbReference type="CDD" id="cd01392">
    <property type="entry name" value="HTH_LacI"/>
    <property type="match status" value="1"/>
</dbReference>
<dbReference type="EMBL" id="UFXQ01000001">
    <property type="protein sequence ID" value="STC68453.1"/>
    <property type="molecule type" value="Genomic_DNA"/>
</dbReference>
<dbReference type="OrthoDB" id="59108at2"/>
<keyword evidence="6" id="KW-1185">Reference proteome</keyword>
<dbReference type="AlphaFoldDB" id="A0A376CJI2"/>
<accession>A0A376CJI2</accession>
<evidence type="ECO:0000256" key="3">
    <source>
        <dbReference type="ARBA" id="ARBA00023163"/>
    </source>
</evidence>
<name>A0A376CJI2_9CORY</name>
<dbReference type="InterPro" id="IPR046335">
    <property type="entry name" value="LacI/GalR-like_sensor"/>
</dbReference>
<evidence type="ECO:0000259" key="4">
    <source>
        <dbReference type="PROSITE" id="PS50932"/>
    </source>
</evidence>
<keyword evidence="2" id="KW-0238">DNA-binding</keyword>
<protein>
    <submittedName>
        <fullName evidence="5">Transcription regulation repressor, LACI family</fullName>
    </submittedName>
</protein>
<dbReference type="SUPFAM" id="SSF47413">
    <property type="entry name" value="lambda repressor-like DNA-binding domains"/>
    <property type="match status" value="1"/>
</dbReference>
<dbReference type="InterPro" id="IPR028082">
    <property type="entry name" value="Peripla_BP_I"/>
</dbReference>
<evidence type="ECO:0000313" key="6">
    <source>
        <dbReference type="Proteomes" id="UP000254467"/>
    </source>
</evidence>
<reference evidence="5 6" key="1">
    <citation type="submission" date="2018-06" db="EMBL/GenBank/DDBJ databases">
        <authorList>
            <consortium name="Pathogen Informatics"/>
            <person name="Doyle S."/>
        </authorList>
    </citation>
    <scope>NUCLEOTIDE SEQUENCE [LARGE SCALE GENOMIC DNA]</scope>
    <source>
        <strain evidence="5 6">NCTC11862</strain>
    </source>
</reference>
<gene>
    <name evidence="5" type="primary">degA_1</name>
    <name evidence="5" type="ORF">NCTC11862_00208</name>
</gene>
<sequence length="316" mass="33281">MTNRPSLRDVAEAAGVGYGTASRALSGRGSVSKATREKVTTAARQLGYRPDPYGQALRSKRTNLVGVILPDLINEFYSEATEVIHAELAKANYHLLVYAAPDVEQQERALATLDAQRVAGLIHVPVPGLSTIHDIPSVQLTRDELGDNAALVACDDFAGFRDLSAMAVSSGYQRVHALLGDARLSTTSTRAGGILASAPEAQLHYGNYTAASGRKLTAQALDDGADSLIVGSPRLMAGVAAELKDRGLRIPDDVGVAAYGDPEWYSLIGPGITCFTPPRATMGTEAVRILRGLMDGTGAPERLFLPGALISRGSLS</sequence>
<evidence type="ECO:0000313" key="5">
    <source>
        <dbReference type="EMBL" id="STC68453.1"/>
    </source>
</evidence>
<evidence type="ECO:0000256" key="2">
    <source>
        <dbReference type="ARBA" id="ARBA00023125"/>
    </source>
</evidence>
<dbReference type="Proteomes" id="UP000254467">
    <property type="component" value="Unassembled WGS sequence"/>
</dbReference>
<dbReference type="Gene3D" id="3.40.50.2300">
    <property type="match status" value="2"/>
</dbReference>
<dbReference type="PANTHER" id="PTHR30146">
    <property type="entry name" value="LACI-RELATED TRANSCRIPTIONAL REPRESSOR"/>
    <property type="match status" value="1"/>
</dbReference>
<keyword evidence="3" id="KW-0804">Transcription</keyword>
<dbReference type="GO" id="GO:0000976">
    <property type="term" value="F:transcription cis-regulatory region binding"/>
    <property type="evidence" value="ECO:0007669"/>
    <property type="project" value="TreeGrafter"/>
</dbReference>